<accession>A0A8S2YQQ8</accession>
<evidence type="ECO:0000313" key="6">
    <source>
        <dbReference type="Proteomes" id="UP000676336"/>
    </source>
</evidence>
<name>A0A8S2YQQ8_9BILA</name>
<evidence type="ECO:0000313" key="5">
    <source>
        <dbReference type="EMBL" id="CAF4706513.1"/>
    </source>
</evidence>
<protein>
    <submittedName>
        <fullName evidence="4">Uncharacterized protein</fullName>
    </submittedName>
</protein>
<dbReference type="EMBL" id="CAJOBH010085967">
    <property type="protein sequence ID" value="CAF4540485.1"/>
    <property type="molecule type" value="Genomic_DNA"/>
</dbReference>
<comment type="caution">
    <text evidence="4">The sequence shown here is derived from an EMBL/GenBank/DDBJ whole genome shotgun (WGS) entry which is preliminary data.</text>
</comment>
<dbReference type="Proteomes" id="UP000681967">
    <property type="component" value="Unassembled WGS sequence"/>
</dbReference>
<dbReference type="Proteomes" id="UP000681720">
    <property type="component" value="Unassembled WGS sequence"/>
</dbReference>
<keyword evidence="1" id="KW-0472">Membrane</keyword>
<evidence type="ECO:0000313" key="4">
    <source>
        <dbReference type="EMBL" id="CAF4576283.1"/>
    </source>
</evidence>
<dbReference type="AlphaFoldDB" id="A0A8S2YQQ8"/>
<feature type="transmembrane region" description="Helical" evidence="1">
    <location>
        <begin position="20"/>
        <end position="41"/>
    </location>
</feature>
<proteinExistence type="predicted"/>
<dbReference type="InterPro" id="IPR036259">
    <property type="entry name" value="MFS_trans_sf"/>
</dbReference>
<dbReference type="EMBL" id="CAJOBI010098444">
    <property type="protein sequence ID" value="CAF4576283.1"/>
    <property type="molecule type" value="Genomic_DNA"/>
</dbReference>
<evidence type="ECO:0000313" key="2">
    <source>
        <dbReference type="EMBL" id="CAF4535826.1"/>
    </source>
</evidence>
<reference evidence="4" key="1">
    <citation type="submission" date="2021-02" db="EMBL/GenBank/DDBJ databases">
        <authorList>
            <person name="Nowell W R."/>
        </authorList>
    </citation>
    <scope>NUCLEOTIDE SEQUENCE</scope>
</reference>
<dbReference type="EMBL" id="CAJOBJ010089568">
    <property type="protein sequence ID" value="CAF4535826.1"/>
    <property type="molecule type" value="Genomic_DNA"/>
</dbReference>
<sequence>MFTELPTFLVKSLGFRVDTAGVLAALPWLPVAISVYGAGFVSDK</sequence>
<organism evidence="4 6">
    <name type="scientific">Rotaria magnacalcarata</name>
    <dbReference type="NCBI Taxonomy" id="392030"/>
    <lineage>
        <taxon>Eukaryota</taxon>
        <taxon>Metazoa</taxon>
        <taxon>Spiralia</taxon>
        <taxon>Gnathifera</taxon>
        <taxon>Rotifera</taxon>
        <taxon>Eurotatoria</taxon>
        <taxon>Bdelloidea</taxon>
        <taxon>Philodinida</taxon>
        <taxon>Philodinidae</taxon>
        <taxon>Rotaria</taxon>
    </lineage>
</organism>
<dbReference type="Proteomes" id="UP000676336">
    <property type="component" value="Unassembled WGS sequence"/>
</dbReference>
<dbReference type="SUPFAM" id="SSF103473">
    <property type="entry name" value="MFS general substrate transporter"/>
    <property type="match status" value="1"/>
</dbReference>
<evidence type="ECO:0000256" key="1">
    <source>
        <dbReference type="SAM" id="Phobius"/>
    </source>
</evidence>
<keyword evidence="1" id="KW-0812">Transmembrane</keyword>
<gene>
    <name evidence="3" type="ORF">BYL167_LOCUS37670</name>
    <name evidence="5" type="ORF">BYL167_LOCUS44305</name>
    <name evidence="2" type="ORF">GIL414_LOCUS36210</name>
    <name evidence="4" type="ORF">SMN809_LOCUS38081</name>
</gene>
<feature type="non-terminal residue" evidence="4">
    <location>
        <position position="1"/>
    </location>
</feature>
<keyword evidence="1" id="KW-1133">Transmembrane helix</keyword>
<evidence type="ECO:0000313" key="3">
    <source>
        <dbReference type="EMBL" id="CAF4540485.1"/>
    </source>
</evidence>
<dbReference type="EMBL" id="CAJOBH010119953">
    <property type="protein sequence ID" value="CAF4706513.1"/>
    <property type="molecule type" value="Genomic_DNA"/>
</dbReference>